<gene>
    <name evidence="1" type="ORF">B9H00_06965</name>
</gene>
<sequence length="64" mass="7155">MTLLTRSCALGALVLLGGYLFGALLQNNWAFMHWPLPVQMTVVIFALAVVAVWLLVHLFVRDQD</sequence>
<protein>
    <submittedName>
        <fullName evidence="1">Uncharacterized protein</fullName>
    </submittedName>
</protein>
<evidence type="ECO:0000313" key="1">
    <source>
        <dbReference type="EMBL" id="ART62822.1"/>
    </source>
</evidence>
<reference evidence="1 2" key="1">
    <citation type="submission" date="2017-05" db="EMBL/GenBank/DDBJ databases">
        <authorList>
            <person name="Song R."/>
            <person name="Chenine A.L."/>
            <person name="Ruprecht R.M."/>
        </authorList>
    </citation>
    <scope>NUCLEOTIDE SEQUENCE [LARGE SCALE GENOMIC DNA]</scope>
    <source>
        <strain evidence="1">SW32</strain>
    </source>
</reference>
<dbReference type="RefSeq" id="WP_086900040.1">
    <property type="nucleotide sequence ID" value="NZ_CP021358.1"/>
</dbReference>
<organism evidence="1 2">
    <name type="scientific">Kushneria marisflavi</name>
    <dbReference type="NCBI Taxonomy" id="157779"/>
    <lineage>
        <taxon>Bacteria</taxon>
        <taxon>Pseudomonadati</taxon>
        <taxon>Pseudomonadota</taxon>
        <taxon>Gammaproteobacteria</taxon>
        <taxon>Oceanospirillales</taxon>
        <taxon>Halomonadaceae</taxon>
        <taxon>Kushneria</taxon>
    </lineage>
</organism>
<dbReference type="Proteomes" id="UP000194457">
    <property type="component" value="Chromosome"/>
</dbReference>
<keyword evidence="2" id="KW-1185">Reference proteome</keyword>
<accession>A0A240UP54</accession>
<dbReference type="AlphaFoldDB" id="A0A240UP54"/>
<evidence type="ECO:0000313" key="2">
    <source>
        <dbReference type="Proteomes" id="UP000194457"/>
    </source>
</evidence>
<proteinExistence type="predicted"/>
<dbReference type="EMBL" id="CP021358">
    <property type="protein sequence ID" value="ART62822.1"/>
    <property type="molecule type" value="Genomic_DNA"/>
</dbReference>
<name>A0A240UP54_9GAMM</name>
<dbReference type="KEGG" id="kma:B9H00_06965"/>